<dbReference type="Gene3D" id="3.40.50.720">
    <property type="entry name" value="NAD(P)-binding Rossmann-like Domain"/>
    <property type="match status" value="1"/>
</dbReference>
<dbReference type="GO" id="GO:0016491">
    <property type="term" value="F:oxidoreductase activity"/>
    <property type="evidence" value="ECO:0007669"/>
    <property type="project" value="UniProtKB-KW"/>
</dbReference>
<gene>
    <name evidence="3" type="ORF">K460DRAFT_363456</name>
</gene>
<organism evidence="3 4">
    <name type="scientific">Cucurbitaria berberidis CBS 394.84</name>
    <dbReference type="NCBI Taxonomy" id="1168544"/>
    <lineage>
        <taxon>Eukaryota</taxon>
        <taxon>Fungi</taxon>
        <taxon>Dikarya</taxon>
        <taxon>Ascomycota</taxon>
        <taxon>Pezizomycotina</taxon>
        <taxon>Dothideomycetes</taxon>
        <taxon>Pleosporomycetidae</taxon>
        <taxon>Pleosporales</taxon>
        <taxon>Pleosporineae</taxon>
        <taxon>Cucurbitariaceae</taxon>
        <taxon>Cucurbitaria</taxon>
    </lineage>
</organism>
<dbReference type="OrthoDB" id="191139at2759"/>
<keyword evidence="2" id="KW-0560">Oxidoreductase</keyword>
<dbReference type="Pfam" id="PF00106">
    <property type="entry name" value="adh_short"/>
    <property type="match status" value="1"/>
</dbReference>
<name>A0A9P4GKL3_9PLEO</name>
<evidence type="ECO:0000313" key="4">
    <source>
        <dbReference type="Proteomes" id="UP000800039"/>
    </source>
</evidence>
<dbReference type="Proteomes" id="UP000800039">
    <property type="component" value="Unassembled WGS sequence"/>
</dbReference>
<evidence type="ECO:0000256" key="2">
    <source>
        <dbReference type="ARBA" id="ARBA00023002"/>
    </source>
</evidence>
<sequence>MSRYAQAHAKSNGAGDARPTALQIVKDEGLEGALSDKAFLVTGASSGIGIETGRALAATGAHVFLAVRDVKKGGEACKSFLEPGRVELIELDVASHKSVRACAAAFLEKSKKLNVLVCNAGVMAIPTREVSEDGFEMQLAVNYLGHFLLFWLLKDALIKSSRPEFQSRLVNVSSSGHQSSEIVWDDFNLEKSYDPSVSYGQSKLAQIYQANYVDRNFGAKGLHALSLMPGGIIDTGLAKHTPPEMIEAFKQHPVLSKWVKSREQGAATTVLAAIGKEWEGKGGEYLEDCAVANKDEATFMPTLSGCKDYAHDEAKETKLWELTQKTLQLS</sequence>
<protein>
    <submittedName>
        <fullName evidence="3">NAD(P)-binding protein</fullName>
    </submittedName>
</protein>
<dbReference type="PRINTS" id="PR00081">
    <property type="entry name" value="GDHRDH"/>
</dbReference>
<dbReference type="GeneID" id="63850074"/>
<reference evidence="3" key="1">
    <citation type="submission" date="2020-01" db="EMBL/GenBank/DDBJ databases">
        <authorList>
            <consortium name="DOE Joint Genome Institute"/>
            <person name="Haridas S."/>
            <person name="Albert R."/>
            <person name="Binder M."/>
            <person name="Bloem J."/>
            <person name="Labutti K."/>
            <person name="Salamov A."/>
            <person name="Andreopoulos B."/>
            <person name="Baker S.E."/>
            <person name="Barry K."/>
            <person name="Bills G."/>
            <person name="Bluhm B.H."/>
            <person name="Cannon C."/>
            <person name="Castanera R."/>
            <person name="Culley D.E."/>
            <person name="Daum C."/>
            <person name="Ezra D."/>
            <person name="Gonzalez J.B."/>
            <person name="Henrissat B."/>
            <person name="Kuo A."/>
            <person name="Liang C."/>
            <person name="Lipzen A."/>
            <person name="Lutzoni F."/>
            <person name="Magnuson J."/>
            <person name="Mondo S."/>
            <person name="Nolan M."/>
            <person name="Ohm R."/>
            <person name="Pangilinan J."/>
            <person name="Park H.-J."/>
            <person name="Ramirez L."/>
            <person name="Alfaro M."/>
            <person name="Sun H."/>
            <person name="Tritt A."/>
            <person name="Yoshinaga Y."/>
            <person name="Zwiers L.-H."/>
            <person name="Turgeon B.G."/>
            <person name="Goodwin S.B."/>
            <person name="Spatafora J.W."/>
            <person name="Crous P.W."/>
            <person name="Grigoriev I.V."/>
        </authorList>
    </citation>
    <scope>NUCLEOTIDE SEQUENCE</scope>
    <source>
        <strain evidence="3">CBS 394.84</strain>
    </source>
</reference>
<accession>A0A9P4GKL3</accession>
<dbReference type="PANTHER" id="PTHR24320:SF272">
    <property type="entry name" value="NAD(P)-BINDING ROSSMANN-FOLD SUPERFAMILY PROTEIN"/>
    <property type="match status" value="1"/>
</dbReference>
<evidence type="ECO:0000313" key="3">
    <source>
        <dbReference type="EMBL" id="KAF1847367.1"/>
    </source>
</evidence>
<dbReference type="InterPro" id="IPR002347">
    <property type="entry name" value="SDR_fam"/>
</dbReference>
<dbReference type="SUPFAM" id="SSF51735">
    <property type="entry name" value="NAD(P)-binding Rossmann-fold domains"/>
    <property type="match status" value="1"/>
</dbReference>
<keyword evidence="4" id="KW-1185">Reference proteome</keyword>
<proteinExistence type="inferred from homology"/>
<dbReference type="AlphaFoldDB" id="A0A9P4GKL3"/>
<comment type="similarity">
    <text evidence="1">Belongs to the short-chain dehydrogenases/reductases (SDR) family.</text>
</comment>
<dbReference type="EMBL" id="ML976615">
    <property type="protein sequence ID" value="KAF1847367.1"/>
    <property type="molecule type" value="Genomic_DNA"/>
</dbReference>
<comment type="caution">
    <text evidence="3">The sequence shown here is derived from an EMBL/GenBank/DDBJ whole genome shotgun (WGS) entry which is preliminary data.</text>
</comment>
<dbReference type="PANTHER" id="PTHR24320">
    <property type="entry name" value="RETINOL DEHYDROGENASE"/>
    <property type="match status" value="1"/>
</dbReference>
<dbReference type="RefSeq" id="XP_040789930.1">
    <property type="nucleotide sequence ID" value="XM_040932823.1"/>
</dbReference>
<dbReference type="InterPro" id="IPR036291">
    <property type="entry name" value="NAD(P)-bd_dom_sf"/>
</dbReference>
<evidence type="ECO:0000256" key="1">
    <source>
        <dbReference type="ARBA" id="ARBA00006484"/>
    </source>
</evidence>